<feature type="non-terminal residue" evidence="1">
    <location>
        <position position="1"/>
    </location>
</feature>
<organism evidence="1 2">
    <name type="scientific">Suillus plorans</name>
    <dbReference type="NCBI Taxonomy" id="116603"/>
    <lineage>
        <taxon>Eukaryota</taxon>
        <taxon>Fungi</taxon>
        <taxon>Dikarya</taxon>
        <taxon>Basidiomycota</taxon>
        <taxon>Agaricomycotina</taxon>
        <taxon>Agaricomycetes</taxon>
        <taxon>Agaricomycetidae</taxon>
        <taxon>Boletales</taxon>
        <taxon>Suillineae</taxon>
        <taxon>Suillaceae</taxon>
        <taxon>Suillus</taxon>
    </lineage>
</organism>
<protein>
    <submittedName>
        <fullName evidence="1">Uncharacterized protein</fullName>
    </submittedName>
</protein>
<dbReference type="AlphaFoldDB" id="A0A9P7DEB2"/>
<sequence>NEWSDDESLCELEGNDLEENLKGLRAETFFDKLSWPKNSMVWMKAEQSRSLGYNGLSS</sequence>
<evidence type="ECO:0000313" key="1">
    <source>
        <dbReference type="EMBL" id="KAG1790001.1"/>
    </source>
</evidence>
<reference evidence="1" key="1">
    <citation type="journal article" date="2020" name="New Phytol.">
        <title>Comparative genomics reveals dynamic genome evolution in host specialist ectomycorrhizal fungi.</title>
        <authorList>
            <person name="Lofgren L.A."/>
            <person name="Nguyen N.H."/>
            <person name="Vilgalys R."/>
            <person name="Ruytinx J."/>
            <person name="Liao H.L."/>
            <person name="Branco S."/>
            <person name="Kuo A."/>
            <person name="LaButti K."/>
            <person name="Lipzen A."/>
            <person name="Andreopoulos W."/>
            <person name="Pangilinan J."/>
            <person name="Riley R."/>
            <person name="Hundley H."/>
            <person name="Na H."/>
            <person name="Barry K."/>
            <person name="Grigoriev I.V."/>
            <person name="Stajich J.E."/>
            <person name="Kennedy P.G."/>
        </authorList>
    </citation>
    <scope>NUCLEOTIDE SEQUENCE</scope>
    <source>
        <strain evidence="1">S12</strain>
    </source>
</reference>
<accession>A0A9P7DEB2</accession>
<dbReference type="GeneID" id="64589983"/>
<comment type="caution">
    <text evidence="1">The sequence shown here is derived from an EMBL/GenBank/DDBJ whole genome shotgun (WGS) entry which is preliminary data.</text>
</comment>
<evidence type="ECO:0000313" key="2">
    <source>
        <dbReference type="Proteomes" id="UP000719766"/>
    </source>
</evidence>
<keyword evidence="2" id="KW-1185">Reference proteome</keyword>
<dbReference type="RefSeq" id="XP_041157007.1">
    <property type="nucleotide sequence ID" value="XM_041296219.1"/>
</dbReference>
<gene>
    <name evidence="1" type="ORF">HD556DRAFT_1192939</name>
</gene>
<proteinExistence type="predicted"/>
<dbReference type="Proteomes" id="UP000719766">
    <property type="component" value="Unassembled WGS sequence"/>
</dbReference>
<name>A0A9P7DEB2_9AGAM</name>
<dbReference type="OrthoDB" id="2692741at2759"/>
<feature type="non-terminal residue" evidence="1">
    <location>
        <position position="58"/>
    </location>
</feature>
<dbReference type="EMBL" id="JABBWE010000054">
    <property type="protein sequence ID" value="KAG1790001.1"/>
    <property type="molecule type" value="Genomic_DNA"/>
</dbReference>